<protein>
    <recommendedName>
        <fullName evidence="3">NB-ARC domain-containing protein</fullName>
    </recommendedName>
</protein>
<dbReference type="Gene3D" id="1.25.40.10">
    <property type="entry name" value="Tetratricopeptide repeat domain"/>
    <property type="match status" value="2"/>
</dbReference>
<name>A0A2A9NBB0_9AGAR</name>
<dbReference type="PRINTS" id="PR00381">
    <property type="entry name" value="KINESINLIGHT"/>
</dbReference>
<dbReference type="Pfam" id="PF13374">
    <property type="entry name" value="TPR_10"/>
    <property type="match status" value="1"/>
</dbReference>
<dbReference type="InterPro" id="IPR011990">
    <property type="entry name" value="TPR-like_helical_dom_sf"/>
</dbReference>
<evidence type="ECO:0000313" key="2">
    <source>
        <dbReference type="Proteomes" id="UP000242287"/>
    </source>
</evidence>
<dbReference type="STRING" id="703135.A0A2A9NBB0"/>
<dbReference type="PANTHER" id="PTHR46082:SF6">
    <property type="entry name" value="AAA+ ATPASE DOMAIN-CONTAINING PROTEIN-RELATED"/>
    <property type="match status" value="1"/>
</dbReference>
<dbReference type="Pfam" id="PF13424">
    <property type="entry name" value="TPR_12"/>
    <property type="match status" value="3"/>
</dbReference>
<gene>
    <name evidence="1" type="ORF">AMATHDRAFT_69506</name>
</gene>
<sequence>MIYDGADGAPSLIPMYLPHGNKGNIIITSRNGALMKFTLNCGTEVTQMKDDEARLLLVKAGGFDEKTVDEEHCKEIVSKLHCIPLAVHMAGAYMQATQCSCVQYLELLTTVFKRLLDKKHTEVSDYGHTTYATWELSMQNIQSRVNDKQHPGAQVAIQILDTVAFLHHLDVPLEVFKRAAKSHMVKDTLQPELLPLGLSGHWDQFLFNQGIQELQNFSLIKKDLFEDKLSIHPLVQRWVRDRLSDIDAKQKFEETRFILCCSVDPENRLSDYSMLNDDNTSNDDTYWLALSPHLKANDECGRRNKLQDLKVKAWELNNIGIVFQTAGFHADAEQHFQKALQWSIQLGLDQSEVLTYMHNLAKIYLAHGRHSKVEKLFKELVESNKLKLDYGNPYTPSLMDMLGKFYQHQCRSDKAEKLYKKAVEECKQRLGNDHPHTLVLMNNLASTYQHQGRWNESEKILQVVVESDKLKLGDNHPETLTAMNNLALAYQHQGRLDESEKVLEVVVESSKPKLGPDHPLTLTYMNNLAYTYECKGRWVESERLYKMIIESKKSTLGHDHPDTLTSLNNLAGMYKDQGRGDKVRALLKEHGSSNLSFAELMLL</sequence>
<dbReference type="AlphaFoldDB" id="A0A2A9NBB0"/>
<dbReference type="InterPro" id="IPR053137">
    <property type="entry name" value="NLR-like"/>
</dbReference>
<dbReference type="Proteomes" id="UP000242287">
    <property type="component" value="Unassembled WGS sequence"/>
</dbReference>
<evidence type="ECO:0000313" key="1">
    <source>
        <dbReference type="EMBL" id="PFH46604.1"/>
    </source>
</evidence>
<accession>A0A2A9NBB0</accession>
<evidence type="ECO:0008006" key="3">
    <source>
        <dbReference type="Google" id="ProtNLM"/>
    </source>
</evidence>
<dbReference type="PANTHER" id="PTHR46082">
    <property type="entry name" value="ATP/GTP-BINDING PROTEIN-RELATED"/>
    <property type="match status" value="1"/>
</dbReference>
<organism evidence="1 2">
    <name type="scientific">Amanita thiersii Skay4041</name>
    <dbReference type="NCBI Taxonomy" id="703135"/>
    <lineage>
        <taxon>Eukaryota</taxon>
        <taxon>Fungi</taxon>
        <taxon>Dikarya</taxon>
        <taxon>Basidiomycota</taxon>
        <taxon>Agaricomycotina</taxon>
        <taxon>Agaricomycetes</taxon>
        <taxon>Agaricomycetidae</taxon>
        <taxon>Agaricales</taxon>
        <taxon>Pluteineae</taxon>
        <taxon>Amanitaceae</taxon>
        <taxon>Amanita</taxon>
    </lineage>
</organism>
<dbReference type="EMBL" id="KZ302176">
    <property type="protein sequence ID" value="PFH46604.1"/>
    <property type="molecule type" value="Genomic_DNA"/>
</dbReference>
<dbReference type="SMART" id="SM00028">
    <property type="entry name" value="TPR"/>
    <property type="match status" value="5"/>
</dbReference>
<dbReference type="OrthoDB" id="3259098at2759"/>
<dbReference type="SUPFAM" id="SSF48452">
    <property type="entry name" value="TPR-like"/>
    <property type="match status" value="2"/>
</dbReference>
<reference evidence="1 2" key="1">
    <citation type="submission" date="2014-02" db="EMBL/GenBank/DDBJ databases">
        <title>Transposable element dynamics among asymbiotic and ectomycorrhizal Amanita fungi.</title>
        <authorList>
            <consortium name="DOE Joint Genome Institute"/>
            <person name="Hess J."/>
            <person name="Skrede I."/>
            <person name="Wolfe B."/>
            <person name="LaButti K."/>
            <person name="Ohm R.A."/>
            <person name="Grigoriev I.V."/>
            <person name="Pringle A."/>
        </authorList>
    </citation>
    <scope>NUCLEOTIDE SEQUENCE [LARGE SCALE GENOMIC DNA]</scope>
    <source>
        <strain evidence="1 2">SKay4041</strain>
    </source>
</reference>
<proteinExistence type="predicted"/>
<keyword evidence="2" id="KW-1185">Reference proteome</keyword>
<dbReference type="InterPro" id="IPR019734">
    <property type="entry name" value="TPR_rpt"/>
</dbReference>